<evidence type="ECO:0000256" key="1">
    <source>
        <dbReference type="SAM" id="MobiDB-lite"/>
    </source>
</evidence>
<organism evidence="2">
    <name type="scientific">Rhodotorula toruloides</name>
    <name type="common">Yeast</name>
    <name type="synonym">Rhodosporidium toruloides</name>
    <dbReference type="NCBI Taxonomy" id="5286"/>
    <lineage>
        <taxon>Eukaryota</taxon>
        <taxon>Fungi</taxon>
        <taxon>Dikarya</taxon>
        <taxon>Basidiomycota</taxon>
        <taxon>Pucciniomycotina</taxon>
        <taxon>Microbotryomycetes</taxon>
        <taxon>Sporidiobolales</taxon>
        <taxon>Sporidiobolaceae</taxon>
        <taxon>Rhodotorula</taxon>
    </lineage>
</organism>
<dbReference type="OrthoDB" id="10667091at2759"/>
<feature type="region of interest" description="Disordered" evidence="1">
    <location>
        <begin position="91"/>
        <end position="154"/>
    </location>
</feature>
<feature type="compositionally biased region" description="Low complexity" evidence="1">
    <location>
        <begin position="91"/>
        <end position="103"/>
    </location>
</feature>
<evidence type="ECO:0000313" key="2">
    <source>
        <dbReference type="EMBL" id="CDR35861.1"/>
    </source>
</evidence>
<name>A0A061AMB7_RHOTO</name>
<accession>A0A061AMB7</accession>
<protein>
    <submittedName>
        <fullName evidence="2">RHTO0S01e08834g1_1</fullName>
    </submittedName>
</protein>
<proteinExistence type="predicted"/>
<sequence length="260" mass="27918">MHLVTASPTSTAREKTSALSRWQAIVLERIEEEVRGKVARSGLNKAASGTFDPYEYDELQGSSPRRLLHAQTDPPLDADLRSARALLPPFSSESLPLSSASPRPSTPPAPPPRRRNSTVVKDSVDDALVRFRSRLTSSSPSPLSGSSCSVSTGVEGRAVSTPAWSVERRSTAPTRSARLRFSKIEALASRKPQDPSSASSRPALAACAPAAFELLRRSFHLSGRCVSQRQPRGPGETGREGSGCRDDIVQHGNSPIVFPL</sequence>
<feature type="region of interest" description="Disordered" evidence="1">
    <location>
        <begin position="225"/>
        <end position="260"/>
    </location>
</feature>
<reference evidence="2" key="1">
    <citation type="journal article" date="2014" name="Genome Announc.">
        <title>Draft genome sequence of Rhodosporidium toruloides CECT1137, an oleaginous yeast of biotechnological interest.</title>
        <authorList>
            <person name="Morin N."/>
            <person name="Calcas X."/>
            <person name="Devillers H."/>
            <person name="Durrens P."/>
            <person name="Sherman D.J."/>
            <person name="Nicaud J.-M."/>
            <person name="Neuveglise C."/>
        </authorList>
    </citation>
    <scope>NUCLEOTIDE SEQUENCE</scope>
    <source>
        <strain evidence="2">CECT1137</strain>
    </source>
</reference>
<dbReference type="EMBL" id="LK052936">
    <property type="protein sequence ID" value="CDR35861.1"/>
    <property type="molecule type" value="Genomic_DNA"/>
</dbReference>
<dbReference type="AlphaFoldDB" id="A0A061AMB7"/>
<feature type="compositionally biased region" description="Low complexity" evidence="1">
    <location>
        <begin position="134"/>
        <end position="154"/>
    </location>
</feature>
<gene>
    <name evidence="2" type="ORF">RHTO0S_01e08834g</name>
</gene>
<feature type="compositionally biased region" description="Basic and acidic residues" evidence="1">
    <location>
        <begin position="237"/>
        <end position="249"/>
    </location>
</feature>
<feature type="region of interest" description="Disordered" evidence="1">
    <location>
        <begin position="37"/>
        <end position="72"/>
    </location>
</feature>